<dbReference type="AlphaFoldDB" id="A0A0G1EIE2"/>
<dbReference type="SUPFAM" id="SSF53067">
    <property type="entry name" value="Actin-like ATPase domain"/>
    <property type="match status" value="1"/>
</dbReference>
<accession>A0A0G1EIE2</accession>
<evidence type="ECO:0000259" key="1">
    <source>
        <dbReference type="Pfam" id="PF02541"/>
    </source>
</evidence>
<evidence type="ECO:0000313" key="3">
    <source>
        <dbReference type="Proteomes" id="UP000033910"/>
    </source>
</evidence>
<comment type="caution">
    <text evidence="2">The sequence shown here is derived from an EMBL/GenBank/DDBJ whole genome shotgun (WGS) entry which is preliminary data.</text>
</comment>
<reference evidence="2 3" key="1">
    <citation type="journal article" date="2015" name="Nature">
        <title>rRNA introns, odd ribosomes, and small enigmatic genomes across a large radiation of phyla.</title>
        <authorList>
            <person name="Brown C.T."/>
            <person name="Hug L.A."/>
            <person name="Thomas B.C."/>
            <person name="Sharon I."/>
            <person name="Castelle C.J."/>
            <person name="Singh A."/>
            <person name="Wilkins M.J."/>
            <person name="Williams K.H."/>
            <person name="Banfield J.F."/>
        </authorList>
    </citation>
    <scope>NUCLEOTIDE SEQUENCE [LARGE SCALE GENOMIC DNA]</scope>
</reference>
<dbReference type="Pfam" id="PF02541">
    <property type="entry name" value="Ppx-GppA"/>
    <property type="match status" value="1"/>
</dbReference>
<name>A0A0G1EIE2_UNCKA</name>
<proteinExistence type="predicted"/>
<feature type="domain" description="Ppx/GppA phosphatase N-terminal" evidence="1">
    <location>
        <begin position="48"/>
        <end position="160"/>
    </location>
</feature>
<organism evidence="2 3">
    <name type="scientific">candidate division WWE3 bacterium GW2011_GWB2_43_22</name>
    <dbReference type="NCBI Taxonomy" id="1619118"/>
    <lineage>
        <taxon>Bacteria</taxon>
        <taxon>Katanobacteria</taxon>
    </lineage>
</organism>
<dbReference type="Proteomes" id="UP000033910">
    <property type="component" value="Unassembled WGS sequence"/>
</dbReference>
<dbReference type="InterPro" id="IPR043129">
    <property type="entry name" value="ATPase_NBD"/>
</dbReference>
<protein>
    <submittedName>
        <fullName evidence="2">Ppx-GppA, Ppx/GppA phosphatase family protein</fullName>
    </submittedName>
</protein>
<dbReference type="Gene3D" id="3.30.420.40">
    <property type="match status" value="1"/>
</dbReference>
<sequence>MDYLLLDIGSSTIKPYLYRKKKLLPLKQLSVHFKKNFANGNIDVNDADTLVKFIKSLKKEHPGIVVKTYATSVFRDIEDKFKSQLIERFYSETQVLLNIIDQTTENIYLQIALVDRFRTKKNILLVNIGGGSTQLLIINNNLPVERKNISLGVGTIIEQYPEINNDISGVDISKVLKYIIGKLPKINSKTDTAFYTGGELTYMKKAKYKLNKNSLFSDDKHPSIIKLKDFTKDNIRIFNNTPLAKLESLVPENPKWMLGARPCSALAQAIFKTYGIKTIIPSNSNLIDGIVRHEL</sequence>
<dbReference type="EMBL" id="LCGF01000031">
    <property type="protein sequence ID" value="KKT09846.1"/>
    <property type="molecule type" value="Genomic_DNA"/>
</dbReference>
<dbReference type="Gene3D" id="3.30.420.150">
    <property type="entry name" value="Exopolyphosphatase. Domain 2"/>
    <property type="match status" value="1"/>
</dbReference>
<evidence type="ECO:0000313" key="2">
    <source>
        <dbReference type="EMBL" id="KKT09846.1"/>
    </source>
</evidence>
<dbReference type="InterPro" id="IPR003695">
    <property type="entry name" value="Ppx_GppA_N"/>
</dbReference>
<gene>
    <name evidence="2" type="ORF">UV89_C0031G0004</name>
</gene>